<name>A0A4R2IWR0_9PSEU</name>
<sequence length="408" mass="43313">MSCRAPPDPGGCDLPSNPLHAIHTTRNPAASGTVPARASPQPHHRPQSGRAQTGPGLAVLGIGDQPAIPHRPSGPPRSAVQHRIGIGHTERAGPRDLNGLPVIQMPRHRPPDRGDADQHTVLGHTHSELHPPRRTVMPVVRLDERARLPERHRHNRQAAHPTTPTHTNARERSVRVRTLTHPTVHTEAGSTRSESGPGPSGQSGPGLTDRDRHHSSTLGPGVGAAVGVGLASIAGIVGMGYLPLRNVLTPLTPDSDRFLDTPSQESCSHRMVNDRCRAFRPVQARSRRHTDGAQDALGDTQVQQRVLAEPSRGSAFVATNERVDLCAGCVMSFRSSLAVRSWRQSTTVRGNVAGQRATARGHACGTGARWVDRAGPGYATSDLVARPSAGTIPGFCGPGGGRSCGHPW</sequence>
<dbReference type="Proteomes" id="UP000295680">
    <property type="component" value="Unassembled WGS sequence"/>
</dbReference>
<evidence type="ECO:0000313" key="2">
    <source>
        <dbReference type="EMBL" id="TCO49697.1"/>
    </source>
</evidence>
<keyword evidence="3" id="KW-1185">Reference proteome</keyword>
<dbReference type="EMBL" id="SLWS01000014">
    <property type="protein sequence ID" value="TCO49697.1"/>
    <property type="molecule type" value="Genomic_DNA"/>
</dbReference>
<accession>A0A4R2IWR0</accession>
<protein>
    <submittedName>
        <fullName evidence="2">Uncharacterized protein</fullName>
    </submittedName>
</protein>
<feature type="compositionally biased region" description="Low complexity" evidence="1">
    <location>
        <begin position="158"/>
        <end position="167"/>
    </location>
</feature>
<feature type="compositionally biased region" description="Polar residues" evidence="1">
    <location>
        <begin position="180"/>
        <end position="194"/>
    </location>
</feature>
<organism evidence="2 3">
    <name type="scientific">Actinocrispum wychmicini</name>
    <dbReference type="NCBI Taxonomy" id="1213861"/>
    <lineage>
        <taxon>Bacteria</taxon>
        <taxon>Bacillati</taxon>
        <taxon>Actinomycetota</taxon>
        <taxon>Actinomycetes</taxon>
        <taxon>Pseudonocardiales</taxon>
        <taxon>Pseudonocardiaceae</taxon>
        <taxon>Actinocrispum</taxon>
    </lineage>
</organism>
<comment type="caution">
    <text evidence="2">The sequence shown here is derived from an EMBL/GenBank/DDBJ whole genome shotgun (WGS) entry which is preliminary data.</text>
</comment>
<feature type="region of interest" description="Disordered" evidence="1">
    <location>
        <begin position="107"/>
        <end position="220"/>
    </location>
</feature>
<gene>
    <name evidence="2" type="ORF">EV192_11463</name>
</gene>
<evidence type="ECO:0000256" key="1">
    <source>
        <dbReference type="SAM" id="MobiDB-lite"/>
    </source>
</evidence>
<proteinExistence type="predicted"/>
<dbReference type="AlphaFoldDB" id="A0A4R2IWR0"/>
<reference evidence="2 3" key="1">
    <citation type="submission" date="2019-03" db="EMBL/GenBank/DDBJ databases">
        <title>Genomic Encyclopedia of Type Strains, Phase IV (KMG-IV): sequencing the most valuable type-strain genomes for metagenomic binning, comparative biology and taxonomic classification.</title>
        <authorList>
            <person name="Goeker M."/>
        </authorList>
    </citation>
    <scope>NUCLEOTIDE SEQUENCE [LARGE SCALE GENOMIC DNA]</scope>
    <source>
        <strain evidence="2 3">DSM 45934</strain>
    </source>
</reference>
<feature type="compositionally biased region" description="Basic and acidic residues" evidence="1">
    <location>
        <begin position="109"/>
        <end position="118"/>
    </location>
</feature>
<evidence type="ECO:0000313" key="3">
    <source>
        <dbReference type="Proteomes" id="UP000295680"/>
    </source>
</evidence>
<feature type="region of interest" description="Disordered" evidence="1">
    <location>
        <begin position="1"/>
        <end position="81"/>
    </location>
</feature>